<keyword evidence="3" id="KW-0804">Transcription</keyword>
<dbReference type="PANTHER" id="PTHR30055:SF234">
    <property type="entry name" value="HTH-TYPE TRANSCRIPTIONAL REGULATOR BETI"/>
    <property type="match status" value="1"/>
</dbReference>
<dbReference type="Gene3D" id="1.10.357.10">
    <property type="entry name" value="Tetracycline Repressor, domain 2"/>
    <property type="match status" value="1"/>
</dbReference>
<accession>A0A0M6YAN6</accession>
<reference evidence="7" key="1">
    <citation type="submission" date="2015-07" db="EMBL/GenBank/DDBJ databases">
        <authorList>
            <person name="Rodrigo-Torres Lidia"/>
            <person name="Arahal R.David."/>
        </authorList>
    </citation>
    <scope>NUCLEOTIDE SEQUENCE [LARGE SCALE GENOMIC DNA]</scope>
    <source>
        <strain evidence="7">CECT 4801</strain>
    </source>
</reference>
<dbReference type="OrthoDB" id="2356263at2"/>
<proteinExistence type="predicted"/>
<name>A0A0M6YAN6_9HYPH</name>
<dbReference type="PANTHER" id="PTHR30055">
    <property type="entry name" value="HTH-TYPE TRANSCRIPTIONAL REGULATOR RUTR"/>
    <property type="match status" value="1"/>
</dbReference>
<dbReference type="PROSITE" id="PS01081">
    <property type="entry name" value="HTH_TETR_1"/>
    <property type="match status" value="1"/>
</dbReference>
<feature type="DNA-binding region" description="H-T-H motif" evidence="4">
    <location>
        <begin position="27"/>
        <end position="46"/>
    </location>
</feature>
<dbReference type="InterPro" id="IPR001647">
    <property type="entry name" value="HTH_TetR"/>
</dbReference>
<dbReference type="GO" id="GO:0003700">
    <property type="term" value="F:DNA-binding transcription factor activity"/>
    <property type="evidence" value="ECO:0007669"/>
    <property type="project" value="TreeGrafter"/>
</dbReference>
<keyword evidence="2 4" id="KW-0238">DNA-binding</keyword>
<dbReference type="SUPFAM" id="SSF46689">
    <property type="entry name" value="Homeodomain-like"/>
    <property type="match status" value="1"/>
</dbReference>
<dbReference type="InterPro" id="IPR009057">
    <property type="entry name" value="Homeodomain-like_sf"/>
</dbReference>
<feature type="domain" description="HTH tetR-type" evidence="5">
    <location>
        <begin position="4"/>
        <end position="64"/>
    </location>
</feature>
<evidence type="ECO:0000256" key="3">
    <source>
        <dbReference type="ARBA" id="ARBA00023163"/>
    </source>
</evidence>
<dbReference type="PROSITE" id="PS50977">
    <property type="entry name" value="HTH_TETR_2"/>
    <property type="match status" value="1"/>
</dbReference>
<dbReference type="RefSeq" id="WP_055660853.1">
    <property type="nucleotide sequence ID" value="NZ_CXST01000004.1"/>
</dbReference>
<evidence type="ECO:0000256" key="1">
    <source>
        <dbReference type="ARBA" id="ARBA00023015"/>
    </source>
</evidence>
<dbReference type="Proteomes" id="UP000048926">
    <property type="component" value="Unassembled WGS sequence"/>
</dbReference>
<evidence type="ECO:0000256" key="4">
    <source>
        <dbReference type="PROSITE-ProRule" id="PRU00335"/>
    </source>
</evidence>
<sequence length="211" mass="22884">MGPEPTRQRLLLNAERLMAEKGIAATSVREITDASGANVASVNYYFGSKSDLLLELLKSRFQQLDAELLARLEAVKSERNGSPPGIEDLTGAYFDALVNLGFNAKTGQRDPFIYLIQRASSEQESVLINAQDYSAAGISKLFDMLATTVPELDRDTLHPKMLIGLMFTTSVDAMEAMAAGEDNGAMVNAIRAFLVAGVKAYLSSLKRSIDT</sequence>
<evidence type="ECO:0000313" key="7">
    <source>
        <dbReference type="Proteomes" id="UP000048926"/>
    </source>
</evidence>
<evidence type="ECO:0000256" key="2">
    <source>
        <dbReference type="ARBA" id="ARBA00023125"/>
    </source>
</evidence>
<dbReference type="InterPro" id="IPR050109">
    <property type="entry name" value="HTH-type_TetR-like_transc_reg"/>
</dbReference>
<dbReference type="InterPro" id="IPR023772">
    <property type="entry name" value="DNA-bd_HTH_TetR-type_CS"/>
</dbReference>
<gene>
    <name evidence="6" type="ORF">LAL4801_05243</name>
</gene>
<dbReference type="AlphaFoldDB" id="A0A0M6YAN6"/>
<evidence type="ECO:0000313" key="6">
    <source>
        <dbReference type="EMBL" id="CTQ46784.1"/>
    </source>
</evidence>
<dbReference type="GO" id="GO:0000976">
    <property type="term" value="F:transcription cis-regulatory region binding"/>
    <property type="evidence" value="ECO:0007669"/>
    <property type="project" value="TreeGrafter"/>
</dbReference>
<keyword evidence="7" id="KW-1185">Reference proteome</keyword>
<keyword evidence="1" id="KW-0805">Transcription regulation</keyword>
<evidence type="ECO:0000259" key="5">
    <source>
        <dbReference type="PROSITE" id="PS50977"/>
    </source>
</evidence>
<dbReference type="EMBL" id="CXST01000004">
    <property type="protein sequence ID" value="CTQ46784.1"/>
    <property type="molecule type" value="Genomic_DNA"/>
</dbReference>
<organism evidence="6 7">
    <name type="scientific">Roseibium aggregatum</name>
    <dbReference type="NCBI Taxonomy" id="187304"/>
    <lineage>
        <taxon>Bacteria</taxon>
        <taxon>Pseudomonadati</taxon>
        <taxon>Pseudomonadota</taxon>
        <taxon>Alphaproteobacteria</taxon>
        <taxon>Hyphomicrobiales</taxon>
        <taxon>Stappiaceae</taxon>
        <taxon>Roseibium</taxon>
    </lineage>
</organism>
<protein>
    <submittedName>
        <fullName evidence="6">Putative DNA-binding transcriptional regulator</fullName>
    </submittedName>
</protein>
<dbReference type="Pfam" id="PF00440">
    <property type="entry name" value="TetR_N"/>
    <property type="match status" value="1"/>
</dbReference>